<dbReference type="PANTHER" id="PTHR13114">
    <property type="entry name" value="MEDIATOR OF RNA POLYMERASE II TRANSCRIPTION SUBUNIT 17"/>
    <property type="match status" value="1"/>
</dbReference>
<reference evidence="10" key="2">
    <citation type="submission" date="2022-07" db="EMBL/GenBank/DDBJ databases">
        <authorList>
            <person name="Goncalves M.F.M."/>
            <person name="Hilario S."/>
            <person name="Van De Peer Y."/>
            <person name="Esteves A.C."/>
            <person name="Alves A."/>
        </authorList>
    </citation>
    <scope>NUCLEOTIDE SEQUENCE</scope>
    <source>
        <strain evidence="10">MUM 19.33</strain>
    </source>
</reference>
<keyword evidence="8" id="KW-0010">Activator</keyword>
<evidence type="ECO:0000256" key="4">
    <source>
        <dbReference type="ARBA" id="ARBA00023015"/>
    </source>
</evidence>
<dbReference type="InterPro" id="IPR019313">
    <property type="entry name" value="Mediator_Med17"/>
</dbReference>
<reference evidence="10" key="1">
    <citation type="journal article" date="2021" name="J Fungi (Basel)">
        <title>Genomic and Metabolomic Analyses of the Marine Fungus Emericellopsis cladophorae: Insights into Saltwater Adaptability Mechanisms and Its Biosynthetic Potential.</title>
        <authorList>
            <person name="Goncalves M.F.M."/>
            <person name="Hilario S."/>
            <person name="Van de Peer Y."/>
            <person name="Esteves A.C."/>
            <person name="Alves A."/>
        </authorList>
    </citation>
    <scope>NUCLEOTIDE SEQUENCE</scope>
    <source>
        <strain evidence="10">MUM 19.33</strain>
    </source>
</reference>
<dbReference type="PANTHER" id="PTHR13114:SF7">
    <property type="entry name" value="MEDIATOR OF RNA POLYMERASE II TRANSCRIPTION SUBUNIT 17"/>
    <property type="match status" value="1"/>
</dbReference>
<comment type="similarity">
    <text evidence="2 8">Belongs to the Mediator complex subunit 17 family.</text>
</comment>
<name>A0A9P9Y3R9_9HYPO</name>
<evidence type="ECO:0000256" key="5">
    <source>
        <dbReference type="ARBA" id="ARBA00023163"/>
    </source>
</evidence>
<comment type="subunit">
    <text evidence="8">Component of the Mediator complex.</text>
</comment>
<comment type="function">
    <text evidence="8">Component of the Mediator complex, a coactivator involved in the regulated transcription of nearly all RNA polymerase II-dependent genes. Mediator functions as a bridge to convey information from gene-specific regulatory proteins to the basal RNA polymerase II transcription machinery. Mediator is recruited to promoters by direct interactions with regulatory proteins and serves as a scaffold for the assembly of a functional preinitiation complex with RNA polymerase II and the general transcription factors.</text>
</comment>
<dbReference type="Gene3D" id="6.10.250.2620">
    <property type="match status" value="1"/>
</dbReference>
<dbReference type="GO" id="GO:0003712">
    <property type="term" value="F:transcription coregulator activity"/>
    <property type="evidence" value="ECO:0007669"/>
    <property type="project" value="InterPro"/>
</dbReference>
<keyword evidence="5 8" id="KW-0804">Transcription</keyword>
<comment type="caution">
    <text evidence="10">The sequence shown here is derived from an EMBL/GenBank/DDBJ whole genome shotgun (WGS) entry which is preliminary data.</text>
</comment>
<gene>
    <name evidence="8" type="primary">MED17</name>
    <name evidence="10" type="ORF">J7T54_003576</name>
</gene>
<feature type="region of interest" description="Disordered" evidence="9">
    <location>
        <begin position="48"/>
        <end position="83"/>
    </location>
</feature>
<dbReference type="GO" id="GO:0006357">
    <property type="term" value="P:regulation of transcription by RNA polymerase II"/>
    <property type="evidence" value="ECO:0007669"/>
    <property type="project" value="InterPro"/>
</dbReference>
<evidence type="ECO:0000256" key="7">
    <source>
        <dbReference type="ARBA" id="ARBA00032014"/>
    </source>
</evidence>
<evidence type="ECO:0000313" key="10">
    <source>
        <dbReference type="EMBL" id="KAI6782565.1"/>
    </source>
</evidence>
<dbReference type="GO" id="GO:0070847">
    <property type="term" value="C:core mediator complex"/>
    <property type="evidence" value="ECO:0007669"/>
    <property type="project" value="TreeGrafter"/>
</dbReference>
<evidence type="ECO:0000313" key="11">
    <source>
        <dbReference type="Proteomes" id="UP001055219"/>
    </source>
</evidence>
<accession>A0A9P9Y3R9</accession>
<proteinExistence type="inferred from homology"/>
<dbReference type="GO" id="GO:0016592">
    <property type="term" value="C:mediator complex"/>
    <property type="evidence" value="ECO:0007669"/>
    <property type="project" value="InterPro"/>
</dbReference>
<dbReference type="EMBL" id="JAGIXG020000012">
    <property type="protein sequence ID" value="KAI6782565.1"/>
    <property type="molecule type" value="Genomic_DNA"/>
</dbReference>
<keyword evidence="11" id="KW-1185">Reference proteome</keyword>
<keyword evidence="6 8" id="KW-0539">Nucleus</keyword>
<sequence>MAGDATPLSLRPFPVADKKPKTISDFIGRINTQSGGFRDVTEVKLRNEIARQAQAGPPNDDADMSDGDEEEEEEDADEEEIDPLQAREQVLREIDIAAYHADATLNTVSLLLSKQNPTTASLTLNKQLRETVGIGTLGADRLERPKDDLTKAEDQRRIAVGWTLMDIDNTRNSAEAACAFLQKEVDAENKYWEDVAGVQGSGWSICRMPQERTTLGVRFGFSESAAEFKANGLAPLRRNNDGSVQLDLGRLGGVSERLLVTYERDGNVMGRSTIGSQPSADAPLEDRVLEARNTLLAQELWFELSREARTLTALGVQLQGSTITFNMGRKSRIILELVSLDSAPSPDSSLPENETAEGLSLALHILLSYTHRNNEQMRTRPLPPQVTRSRGQQPYALLRPLIGRTTYLHNLSASTKRIGALAQTLQAAGLPSTFTVVTTTPAVPDTSPATHAPNTSAAHTLVRNEFQPPELTITLSFFDDVTITVRGHIPSLMAYLRIACVKALTHNIFSRYGEKHWILGATGAAIQNQEGTFELRFDIKREQGEPAISLVHVTHRGQPELKEYVWKDNEQESVEGTLPQKVGQIVDEGKR</sequence>
<evidence type="ECO:0000256" key="3">
    <source>
        <dbReference type="ARBA" id="ARBA00019610"/>
    </source>
</evidence>
<dbReference type="AlphaFoldDB" id="A0A9P9Y3R9"/>
<dbReference type="OrthoDB" id="5319830at2759"/>
<keyword evidence="4 8" id="KW-0805">Transcription regulation</keyword>
<feature type="compositionally biased region" description="Acidic residues" evidence="9">
    <location>
        <begin position="60"/>
        <end position="82"/>
    </location>
</feature>
<evidence type="ECO:0000256" key="1">
    <source>
        <dbReference type="ARBA" id="ARBA00004123"/>
    </source>
</evidence>
<evidence type="ECO:0000256" key="8">
    <source>
        <dbReference type="RuleBase" id="RU364140"/>
    </source>
</evidence>
<dbReference type="Proteomes" id="UP001055219">
    <property type="component" value="Unassembled WGS sequence"/>
</dbReference>
<protein>
    <recommendedName>
        <fullName evidence="3 8">Mediator of RNA polymerase II transcription subunit 17</fullName>
    </recommendedName>
    <alternativeName>
        <fullName evidence="7 8">Mediator complex subunit 17</fullName>
    </alternativeName>
</protein>
<evidence type="ECO:0000256" key="2">
    <source>
        <dbReference type="ARBA" id="ARBA00005635"/>
    </source>
</evidence>
<evidence type="ECO:0000256" key="6">
    <source>
        <dbReference type="ARBA" id="ARBA00023242"/>
    </source>
</evidence>
<dbReference type="Pfam" id="PF10156">
    <property type="entry name" value="Med17"/>
    <property type="match status" value="1"/>
</dbReference>
<evidence type="ECO:0000256" key="9">
    <source>
        <dbReference type="SAM" id="MobiDB-lite"/>
    </source>
</evidence>
<organism evidence="10 11">
    <name type="scientific">Emericellopsis cladophorae</name>
    <dbReference type="NCBI Taxonomy" id="2686198"/>
    <lineage>
        <taxon>Eukaryota</taxon>
        <taxon>Fungi</taxon>
        <taxon>Dikarya</taxon>
        <taxon>Ascomycota</taxon>
        <taxon>Pezizomycotina</taxon>
        <taxon>Sordariomycetes</taxon>
        <taxon>Hypocreomycetidae</taxon>
        <taxon>Hypocreales</taxon>
        <taxon>Bionectriaceae</taxon>
        <taxon>Emericellopsis</taxon>
    </lineage>
</organism>
<comment type="subcellular location">
    <subcellularLocation>
        <location evidence="1 8">Nucleus</location>
    </subcellularLocation>
</comment>